<dbReference type="EMBL" id="CAUYUJ010014278">
    <property type="protein sequence ID" value="CAK0839215.1"/>
    <property type="molecule type" value="Genomic_DNA"/>
</dbReference>
<comment type="caution">
    <text evidence="4">The sequence shown here is derived from an EMBL/GenBank/DDBJ whole genome shotgun (WGS) entry which is preliminary data.</text>
</comment>
<comment type="similarity">
    <text evidence="1">Belongs to the isochorismatase family.</text>
</comment>
<keyword evidence="5" id="KW-1185">Reference proteome</keyword>
<evidence type="ECO:0000313" key="4">
    <source>
        <dbReference type="EMBL" id="CAK0839215.1"/>
    </source>
</evidence>
<evidence type="ECO:0000256" key="1">
    <source>
        <dbReference type="ARBA" id="ARBA00006336"/>
    </source>
</evidence>
<proteinExistence type="inferred from homology"/>
<feature type="region of interest" description="Disordered" evidence="2">
    <location>
        <begin position="276"/>
        <end position="299"/>
    </location>
</feature>
<evidence type="ECO:0000313" key="5">
    <source>
        <dbReference type="Proteomes" id="UP001189429"/>
    </source>
</evidence>
<sequence length="299" mass="31913">MAAVPRLFQHPRACRGGAGPARPWQAFRRDVLPGGPGQPAPAAAGALALACPTLGVGVGAGSRRRPRRRSAWMRAHAGALLGFPGREGRGAAEAPAPAVSGDLRPHSGLLLIDCQKAFLTGFWAQYFGGGDEVAPIRQAFRNTVELLRSPERLSGCAVLCTKCYTEGEEADYDDDLKPLLAGAPCFWKPTTDITRNSHFHKWFEERLSAGMQTLVIGGCTTTSCVRVSSQAIRRMYPDSTLRVVVDLSLCGARVSNFLGNAELDPVLRPPDIRPRAVHREVTGGPGPLSNAGRWRGGAG</sequence>
<evidence type="ECO:0000256" key="2">
    <source>
        <dbReference type="SAM" id="MobiDB-lite"/>
    </source>
</evidence>
<organism evidence="4 5">
    <name type="scientific">Prorocentrum cordatum</name>
    <dbReference type="NCBI Taxonomy" id="2364126"/>
    <lineage>
        <taxon>Eukaryota</taxon>
        <taxon>Sar</taxon>
        <taxon>Alveolata</taxon>
        <taxon>Dinophyceae</taxon>
        <taxon>Prorocentrales</taxon>
        <taxon>Prorocentraceae</taxon>
        <taxon>Prorocentrum</taxon>
    </lineage>
</organism>
<protein>
    <recommendedName>
        <fullName evidence="3">Isochorismatase-like domain-containing protein</fullName>
    </recommendedName>
</protein>
<accession>A0ABN9T2M4</accession>
<dbReference type="InterPro" id="IPR036380">
    <property type="entry name" value="Isochorismatase-like_sf"/>
</dbReference>
<gene>
    <name evidence="4" type="ORF">PCOR1329_LOCUS34948</name>
</gene>
<dbReference type="SUPFAM" id="SSF52499">
    <property type="entry name" value="Isochorismatase-like hydrolases"/>
    <property type="match status" value="1"/>
</dbReference>
<evidence type="ECO:0000259" key="3">
    <source>
        <dbReference type="Pfam" id="PF00857"/>
    </source>
</evidence>
<dbReference type="Gene3D" id="3.40.50.850">
    <property type="entry name" value="Isochorismatase-like"/>
    <property type="match status" value="1"/>
</dbReference>
<dbReference type="Pfam" id="PF00857">
    <property type="entry name" value="Isochorismatase"/>
    <property type="match status" value="1"/>
</dbReference>
<reference evidence="4" key="1">
    <citation type="submission" date="2023-10" db="EMBL/GenBank/DDBJ databases">
        <authorList>
            <person name="Chen Y."/>
            <person name="Shah S."/>
            <person name="Dougan E. K."/>
            <person name="Thang M."/>
            <person name="Chan C."/>
        </authorList>
    </citation>
    <scope>NUCLEOTIDE SEQUENCE [LARGE SCALE GENOMIC DNA]</scope>
</reference>
<name>A0ABN9T2M4_9DINO</name>
<feature type="domain" description="Isochorismatase-like" evidence="3">
    <location>
        <begin position="108"/>
        <end position="226"/>
    </location>
</feature>
<dbReference type="Proteomes" id="UP001189429">
    <property type="component" value="Unassembled WGS sequence"/>
</dbReference>
<dbReference type="InterPro" id="IPR000868">
    <property type="entry name" value="Isochorismatase-like_dom"/>
</dbReference>